<dbReference type="EMBL" id="UOEC01000056">
    <property type="protein sequence ID" value="VAV88962.1"/>
    <property type="molecule type" value="Genomic_DNA"/>
</dbReference>
<protein>
    <submittedName>
        <fullName evidence="1">Uncharacterized protein</fullName>
    </submittedName>
</protein>
<organism evidence="1">
    <name type="scientific">hydrothermal vent metagenome</name>
    <dbReference type="NCBI Taxonomy" id="652676"/>
    <lineage>
        <taxon>unclassified sequences</taxon>
        <taxon>metagenomes</taxon>
        <taxon>ecological metagenomes</taxon>
    </lineage>
</organism>
<accession>A0A3B0R9C3</accession>
<proteinExistence type="predicted"/>
<gene>
    <name evidence="1" type="ORF">MNBD_ALPHA08-1976</name>
</gene>
<evidence type="ECO:0000313" key="1">
    <source>
        <dbReference type="EMBL" id="VAV88962.1"/>
    </source>
</evidence>
<sequence>MATAALTIVMTVSPLSSAFAQSKANCTCRFAGQNYKTGDIMCIRGKLSRCEFVLNNTSWKTIAETCPQASAPGPRQSPLSTTEVAIMARMHRQFSIK</sequence>
<name>A0A3B0R9C3_9ZZZZ</name>
<reference evidence="1" key="1">
    <citation type="submission" date="2018-06" db="EMBL/GenBank/DDBJ databases">
        <authorList>
            <person name="Zhirakovskaya E."/>
        </authorList>
    </citation>
    <scope>NUCLEOTIDE SEQUENCE</scope>
</reference>
<dbReference type="AlphaFoldDB" id="A0A3B0R9C3"/>